<organism evidence="2">
    <name type="scientific">Arion vulgaris</name>
    <dbReference type="NCBI Taxonomy" id="1028688"/>
    <lineage>
        <taxon>Eukaryota</taxon>
        <taxon>Metazoa</taxon>
        <taxon>Spiralia</taxon>
        <taxon>Lophotrochozoa</taxon>
        <taxon>Mollusca</taxon>
        <taxon>Gastropoda</taxon>
        <taxon>Heterobranchia</taxon>
        <taxon>Euthyneura</taxon>
        <taxon>Panpulmonata</taxon>
        <taxon>Eupulmonata</taxon>
        <taxon>Stylommatophora</taxon>
        <taxon>Helicina</taxon>
        <taxon>Arionoidea</taxon>
        <taxon>Arionidae</taxon>
        <taxon>Arion</taxon>
    </lineage>
</organism>
<name>A0A0B6YIH1_9EUPU</name>
<gene>
    <name evidence="2" type="primary">ORF25608</name>
</gene>
<reference evidence="2" key="1">
    <citation type="submission" date="2014-12" db="EMBL/GenBank/DDBJ databases">
        <title>Insight into the proteome of Arion vulgaris.</title>
        <authorList>
            <person name="Aradska J."/>
            <person name="Bulat T."/>
            <person name="Smidak R."/>
            <person name="Sarate P."/>
            <person name="Gangsoo J."/>
            <person name="Sialana F."/>
            <person name="Bilban M."/>
            <person name="Lubec G."/>
        </authorList>
    </citation>
    <scope>NUCLEOTIDE SEQUENCE</scope>
    <source>
        <tissue evidence="2">Skin</tissue>
    </source>
</reference>
<evidence type="ECO:0000313" key="2">
    <source>
        <dbReference type="EMBL" id="CEK55611.1"/>
    </source>
</evidence>
<dbReference type="AlphaFoldDB" id="A0A0B6YIH1"/>
<keyword evidence="1" id="KW-0472">Membrane</keyword>
<keyword evidence="1" id="KW-1133">Transmembrane helix</keyword>
<evidence type="ECO:0000256" key="1">
    <source>
        <dbReference type="SAM" id="Phobius"/>
    </source>
</evidence>
<accession>A0A0B6YIH1</accession>
<keyword evidence="1" id="KW-0812">Transmembrane</keyword>
<proteinExistence type="predicted"/>
<protein>
    <submittedName>
        <fullName evidence="2">Uncharacterized protein</fullName>
    </submittedName>
</protein>
<feature type="transmembrane region" description="Helical" evidence="1">
    <location>
        <begin position="15"/>
        <end position="32"/>
    </location>
</feature>
<dbReference type="EMBL" id="HACG01008746">
    <property type="protein sequence ID" value="CEK55611.1"/>
    <property type="molecule type" value="Transcribed_RNA"/>
</dbReference>
<sequence>MNVQIVIKRLKRGKNLLLVANASVLGIVVWFARKKHGRKATKQSVWLGIHRSDPYGTKFDLDNQ</sequence>